<dbReference type="PATRIC" id="fig|1304284.3.peg.2149"/>
<dbReference type="RefSeq" id="WP_006315922.1">
    <property type="nucleotide sequence ID" value="NZ_ARZA01000241.1"/>
</dbReference>
<reference evidence="1 2" key="1">
    <citation type="journal article" date="2015" name="Geomicrobiol. J.">
        <title>Caldisalinibacter kiritimatiensis gen. nov., sp. nov., a moderately thermohalophilic thiosulfate-reducing bacterium from a hypersaline microbial mat.</title>
        <authorList>
            <person name="Ben Hania W."/>
            <person name="Joseph M."/>
            <person name="Fiebig A."/>
            <person name="Bunk B."/>
            <person name="Klenk H.-P."/>
            <person name="Fardeau M.-L."/>
            <person name="Spring S."/>
        </authorList>
    </citation>
    <scope>NUCLEOTIDE SEQUENCE [LARGE SCALE GENOMIC DNA]</scope>
    <source>
        <strain evidence="1 2">L21-TH-D2</strain>
    </source>
</reference>
<sequence length="307" mass="34836">MKRVVSVSIGSSKRNHKVKTNMFGEEFIIERIGTDGDKEKAINLIKELDGKVDAFGMGGIDIYLVCKDKKYIIKDSTPLKEAAVKTPIVDGSSLKNTLERRVIEYINKNNIVKLKNANILLTSALDRFGMAEAFEKVGSIVTYGDVMFTLGIPVKIKSYNTLYNIAKILAPIATKLPFEMLYPTGKKQEVIKEDKFEKYYQEADIIAGDFLYINRYMPSDMKGKTIITNTVTANDIQEMKRKGVKLLITTTPEFEGRSFGTNVMEATIVALLGKYPEELTDKEYNRALDMFDFRPRIEYLNEEEQVL</sequence>
<evidence type="ECO:0000313" key="1">
    <source>
        <dbReference type="EMBL" id="EOC99777.1"/>
    </source>
</evidence>
<proteinExistence type="predicted"/>
<protein>
    <recommendedName>
        <fullName evidence="3">Quinate 5-dehydrogenase</fullName>
    </recommendedName>
</protein>
<gene>
    <name evidence="1" type="ORF">L21TH_2193</name>
</gene>
<dbReference type="eggNOG" id="COG5322">
    <property type="taxonomic scope" value="Bacteria"/>
</dbReference>
<dbReference type="STRING" id="1304284.L21TH_2193"/>
<dbReference type="EMBL" id="ARZA01000241">
    <property type="protein sequence ID" value="EOC99777.1"/>
    <property type="molecule type" value="Genomic_DNA"/>
</dbReference>
<dbReference type="Proteomes" id="UP000013378">
    <property type="component" value="Unassembled WGS sequence"/>
</dbReference>
<dbReference type="OrthoDB" id="9780944at2"/>
<dbReference type="AlphaFoldDB" id="R1ARK1"/>
<name>R1ARK1_9FIRM</name>
<organism evidence="1 2">
    <name type="scientific">Caldisalinibacter kiritimatiensis</name>
    <dbReference type="NCBI Taxonomy" id="1304284"/>
    <lineage>
        <taxon>Bacteria</taxon>
        <taxon>Bacillati</taxon>
        <taxon>Bacillota</taxon>
        <taxon>Tissierellia</taxon>
        <taxon>Tissierellales</taxon>
        <taxon>Thermohalobacteraceae</taxon>
        <taxon>Caldisalinibacter</taxon>
    </lineage>
</organism>
<keyword evidence="2" id="KW-1185">Reference proteome</keyword>
<evidence type="ECO:0008006" key="3">
    <source>
        <dbReference type="Google" id="ProtNLM"/>
    </source>
</evidence>
<comment type="caution">
    <text evidence="1">The sequence shown here is derived from an EMBL/GenBank/DDBJ whole genome shotgun (WGS) entry which is preliminary data.</text>
</comment>
<evidence type="ECO:0000313" key="2">
    <source>
        <dbReference type="Proteomes" id="UP000013378"/>
    </source>
</evidence>
<accession>R1ARK1</accession>